<protein>
    <submittedName>
        <fullName evidence="1">Uncharacterized protein</fullName>
    </submittedName>
</protein>
<evidence type="ECO:0000313" key="1">
    <source>
        <dbReference type="EMBL" id="AKN38141.1"/>
    </source>
</evidence>
<dbReference type="AlphaFoldDB" id="A0A0H3ZXG2"/>
<name>A0A0H3ZXG2_9VIBR</name>
<reference evidence="1" key="1">
    <citation type="journal article" date="2015" name="MBio">
        <title>Eco-Evolutionary Dynamics of Episomes among Ecologically Cohesive Bacterial Populations.</title>
        <authorList>
            <person name="Xue H."/>
            <person name="Cordero O.X."/>
            <person name="Camas F.M."/>
            <person name="Trimble W."/>
            <person name="Meyer F."/>
            <person name="Guglielmini J."/>
            <person name="Rocha E.P."/>
            <person name="Polz M.F."/>
        </authorList>
    </citation>
    <scope>NUCLEOTIDE SEQUENCE</scope>
    <source>
        <strain evidence="1">FF_112</strain>
    </source>
</reference>
<dbReference type="EMBL" id="KP795566">
    <property type="protein sequence ID" value="AKN38141.1"/>
    <property type="molecule type" value="Genomic_DNA"/>
</dbReference>
<proteinExistence type="predicted"/>
<sequence>MSQHSFHARGYHVLCGWDRPLQGFFLVIEKSDELQYSNLFEDEPHPQSFDVFLIVLARFGIPMPEPILTALDDDKAANAGNPYHRWQEGHLIETRG</sequence>
<organism evidence="1">
    <name type="scientific">Vibrio tasmaniensis</name>
    <dbReference type="NCBI Taxonomy" id="212663"/>
    <lineage>
        <taxon>Bacteria</taxon>
        <taxon>Pseudomonadati</taxon>
        <taxon>Pseudomonadota</taxon>
        <taxon>Gammaproteobacteria</taxon>
        <taxon>Vibrionales</taxon>
        <taxon>Vibrionaceae</taxon>
        <taxon>Vibrio</taxon>
    </lineage>
</organism>
<accession>A0A0H3ZXG2</accession>